<dbReference type="SUPFAM" id="SSF56112">
    <property type="entry name" value="Protein kinase-like (PK-like)"/>
    <property type="match status" value="1"/>
</dbReference>
<keyword evidence="8" id="KW-0498">Mitosis</keyword>
<evidence type="ECO:0000256" key="3">
    <source>
        <dbReference type="ARBA" id="ARBA00022527"/>
    </source>
</evidence>
<evidence type="ECO:0000313" key="16">
    <source>
        <dbReference type="Proteomes" id="UP000030689"/>
    </source>
</evidence>
<dbReference type="PANTHER" id="PTHR24056:SF548">
    <property type="entry name" value="CYCLIN-DEPENDENT KINASE A-1"/>
    <property type="match status" value="1"/>
</dbReference>
<evidence type="ECO:0000256" key="4">
    <source>
        <dbReference type="ARBA" id="ARBA00022553"/>
    </source>
</evidence>
<evidence type="ECO:0000313" key="15">
    <source>
        <dbReference type="EMBL" id="ESQ33175.1"/>
    </source>
</evidence>
<evidence type="ECO:0000256" key="11">
    <source>
        <dbReference type="ARBA" id="ARBA00023306"/>
    </source>
</evidence>
<keyword evidence="7" id="KW-0547">Nucleotide-binding</keyword>
<evidence type="ECO:0000256" key="5">
    <source>
        <dbReference type="ARBA" id="ARBA00022618"/>
    </source>
</evidence>
<dbReference type="GO" id="GO:0010389">
    <property type="term" value="P:regulation of G2/M transition of mitotic cell cycle"/>
    <property type="evidence" value="ECO:0007669"/>
    <property type="project" value="TreeGrafter"/>
</dbReference>
<dbReference type="InterPro" id="IPR050108">
    <property type="entry name" value="CDK"/>
</dbReference>
<dbReference type="GO" id="GO:0005634">
    <property type="term" value="C:nucleus"/>
    <property type="evidence" value="ECO:0007669"/>
    <property type="project" value="TreeGrafter"/>
</dbReference>
<dbReference type="GO" id="GO:0005524">
    <property type="term" value="F:ATP binding"/>
    <property type="evidence" value="ECO:0007669"/>
    <property type="project" value="UniProtKB-KW"/>
</dbReference>
<dbReference type="Proteomes" id="UP000030689">
    <property type="component" value="Unassembled WGS sequence"/>
</dbReference>
<feature type="non-terminal residue" evidence="15">
    <location>
        <position position="1"/>
    </location>
</feature>
<evidence type="ECO:0000256" key="1">
    <source>
        <dbReference type="ARBA" id="ARBA00006485"/>
    </source>
</evidence>
<evidence type="ECO:0000256" key="2">
    <source>
        <dbReference type="ARBA" id="ARBA00012425"/>
    </source>
</evidence>
<dbReference type="PROSITE" id="PS50011">
    <property type="entry name" value="PROTEIN_KINASE_DOM"/>
    <property type="match status" value="1"/>
</dbReference>
<dbReference type="Gramene" id="ESQ33175">
    <property type="protein sequence ID" value="ESQ33175"/>
    <property type="gene ID" value="EUTSA_v10005477mg"/>
</dbReference>
<dbReference type="InterPro" id="IPR000719">
    <property type="entry name" value="Prot_kinase_dom"/>
</dbReference>
<keyword evidence="11" id="KW-0131">Cell cycle</keyword>
<feature type="domain" description="Protein kinase" evidence="14">
    <location>
        <begin position="1"/>
        <end position="125"/>
    </location>
</feature>
<gene>
    <name evidence="15" type="ORF">EUTSA_v10005477mg</name>
</gene>
<protein>
    <recommendedName>
        <fullName evidence="2">cyclin-dependent kinase</fullName>
        <ecNumber evidence="2">2.7.11.22</ecNumber>
    </recommendedName>
</protein>
<evidence type="ECO:0000256" key="9">
    <source>
        <dbReference type="ARBA" id="ARBA00022777"/>
    </source>
</evidence>
<evidence type="ECO:0000259" key="14">
    <source>
        <dbReference type="PROSITE" id="PS50011"/>
    </source>
</evidence>
<dbReference type="KEGG" id="eus:EUTSA_v10005477mg"/>
<keyword evidence="6" id="KW-0808">Transferase</keyword>
<dbReference type="AlphaFoldDB" id="V4K6H7"/>
<dbReference type="GO" id="GO:0000082">
    <property type="term" value="P:G1/S transition of mitotic cell cycle"/>
    <property type="evidence" value="ECO:0007669"/>
    <property type="project" value="TreeGrafter"/>
</dbReference>
<keyword evidence="16" id="KW-1185">Reference proteome</keyword>
<dbReference type="OMA" id="MIKVNIS"/>
<organism evidence="15 16">
    <name type="scientific">Eutrema salsugineum</name>
    <name type="common">Saltwater cress</name>
    <name type="synonym">Sisymbrium salsugineum</name>
    <dbReference type="NCBI Taxonomy" id="72664"/>
    <lineage>
        <taxon>Eukaryota</taxon>
        <taxon>Viridiplantae</taxon>
        <taxon>Streptophyta</taxon>
        <taxon>Embryophyta</taxon>
        <taxon>Tracheophyta</taxon>
        <taxon>Spermatophyta</taxon>
        <taxon>Magnoliopsida</taxon>
        <taxon>eudicotyledons</taxon>
        <taxon>Gunneridae</taxon>
        <taxon>Pentapetalae</taxon>
        <taxon>rosids</taxon>
        <taxon>malvids</taxon>
        <taxon>Brassicales</taxon>
        <taxon>Brassicaceae</taxon>
        <taxon>Eutremeae</taxon>
        <taxon>Eutrema</taxon>
    </lineage>
</organism>
<dbReference type="EC" id="2.7.11.22" evidence="2"/>
<evidence type="ECO:0000256" key="12">
    <source>
        <dbReference type="ARBA" id="ARBA00047811"/>
    </source>
</evidence>
<evidence type="ECO:0000256" key="7">
    <source>
        <dbReference type="ARBA" id="ARBA00022741"/>
    </source>
</evidence>
<comment type="catalytic activity">
    <reaction evidence="13">
        <text>L-seryl-[protein] + ATP = O-phospho-L-seryl-[protein] + ADP + H(+)</text>
        <dbReference type="Rhea" id="RHEA:17989"/>
        <dbReference type="Rhea" id="RHEA-COMP:9863"/>
        <dbReference type="Rhea" id="RHEA-COMP:11604"/>
        <dbReference type="ChEBI" id="CHEBI:15378"/>
        <dbReference type="ChEBI" id="CHEBI:29999"/>
        <dbReference type="ChEBI" id="CHEBI:30616"/>
        <dbReference type="ChEBI" id="CHEBI:83421"/>
        <dbReference type="ChEBI" id="CHEBI:456216"/>
        <dbReference type="EC" id="2.7.11.22"/>
    </reaction>
</comment>
<keyword evidence="5" id="KW-0132">Cell division</keyword>
<keyword evidence="10" id="KW-0067">ATP-binding</keyword>
<dbReference type="GO" id="GO:0051301">
    <property type="term" value="P:cell division"/>
    <property type="evidence" value="ECO:0007669"/>
    <property type="project" value="UniProtKB-KW"/>
</dbReference>
<dbReference type="GO" id="GO:0007165">
    <property type="term" value="P:signal transduction"/>
    <property type="evidence" value="ECO:0007669"/>
    <property type="project" value="TreeGrafter"/>
</dbReference>
<evidence type="ECO:0000256" key="6">
    <source>
        <dbReference type="ARBA" id="ARBA00022679"/>
    </source>
</evidence>
<dbReference type="Pfam" id="PF00069">
    <property type="entry name" value="Pkinase"/>
    <property type="match status" value="1"/>
</dbReference>
<dbReference type="GO" id="GO:0005737">
    <property type="term" value="C:cytoplasm"/>
    <property type="evidence" value="ECO:0007669"/>
    <property type="project" value="TreeGrafter"/>
</dbReference>
<dbReference type="GO" id="GO:0010468">
    <property type="term" value="P:regulation of gene expression"/>
    <property type="evidence" value="ECO:0007669"/>
    <property type="project" value="TreeGrafter"/>
</dbReference>
<keyword evidence="9" id="KW-0418">Kinase</keyword>
<dbReference type="EMBL" id="KI517748">
    <property type="protein sequence ID" value="ESQ33175.1"/>
    <property type="molecule type" value="Genomic_DNA"/>
</dbReference>
<dbReference type="GO" id="GO:0051445">
    <property type="term" value="P:regulation of meiotic cell cycle"/>
    <property type="evidence" value="ECO:0007669"/>
    <property type="project" value="TreeGrafter"/>
</dbReference>
<evidence type="ECO:0000256" key="10">
    <source>
        <dbReference type="ARBA" id="ARBA00022840"/>
    </source>
</evidence>
<evidence type="ECO:0000256" key="13">
    <source>
        <dbReference type="ARBA" id="ARBA00048367"/>
    </source>
</evidence>
<dbReference type="Gene3D" id="1.10.510.10">
    <property type="entry name" value="Transferase(Phosphotransferase) domain 1"/>
    <property type="match status" value="1"/>
</dbReference>
<reference evidence="15 16" key="1">
    <citation type="journal article" date="2013" name="Front. Plant Sci.">
        <title>The Reference Genome of the Halophytic Plant Eutrema salsugineum.</title>
        <authorList>
            <person name="Yang R."/>
            <person name="Jarvis D.E."/>
            <person name="Chen H."/>
            <person name="Beilstein M.A."/>
            <person name="Grimwood J."/>
            <person name="Jenkins J."/>
            <person name="Shu S."/>
            <person name="Prochnik S."/>
            <person name="Xin M."/>
            <person name="Ma C."/>
            <person name="Schmutz J."/>
            <person name="Wing R.A."/>
            <person name="Mitchell-Olds T."/>
            <person name="Schumaker K.S."/>
            <person name="Wang X."/>
        </authorList>
    </citation>
    <scope>NUCLEOTIDE SEQUENCE [LARGE SCALE GENOMIC DNA]</scope>
</reference>
<name>V4K6H7_EUTSA</name>
<dbReference type="GO" id="GO:0030332">
    <property type="term" value="F:cyclin binding"/>
    <property type="evidence" value="ECO:0007669"/>
    <property type="project" value="TreeGrafter"/>
</dbReference>
<comment type="catalytic activity">
    <reaction evidence="12">
        <text>L-threonyl-[protein] + ATP = O-phospho-L-threonyl-[protein] + ADP + H(+)</text>
        <dbReference type="Rhea" id="RHEA:46608"/>
        <dbReference type="Rhea" id="RHEA-COMP:11060"/>
        <dbReference type="Rhea" id="RHEA-COMP:11605"/>
        <dbReference type="ChEBI" id="CHEBI:15378"/>
        <dbReference type="ChEBI" id="CHEBI:30013"/>
        <dbReference type="ChEBI" id="CHEBI:30616"/>
        <dbReference type="ChEBI" id="CHEBI:61977"/>
        <dbReference type="ChEBI" id="CHEBI:456216"/>
        <dbReference type="EC" id="2.7.11.22"/>
    </reaction>
</comment>
<dbReference type="eggNOG" id="KOG0594">
    <property type="taxonomic scope" value="Eukaryota"/>
</dbReference>
<sequence length="125" mass="14568">DDEGVLITVTGEISILKEMQHNNIFKLQDVVPSEKRLYLVFEYLDLDLKKHMDSCPEFSKDLHMIKVNISLPESRGITYCHCHMVLHHDLKSQILLTDRHTNSLMLVDFGLPRAFGIHVRTFTYE</sequence>
<dbReference type="InterPro" id="IPR011009">
    <property type="entry name" value="Kinase-like_dom_sf"/>
</dbReference>
<keyword evidence="4" id="KW-0597">Phosphoprotein</keyword>
<evidence type="ECO:0000256" key="8">
    <source>
        <dbReference type="ARBA" id="ARBA00022776"/>
    </source>
</evidence>
<dbReference type="GO" id="GO:0004693">
    <property type="term" value="F:cyclin-dependent protein serine/threonine kinase activity"/>
    <property type="evidence" value="ECO:0007669"/>
    <property type="project" value="UniProtKB-EC"/>
</dbReference>
<dbReference type="Gene3D" id="3.30.200.20">
    <property type="entry name" value="Phosphorylase Kinase, domain 1"/>
    <property type="match status" value="1"/>
</dbReference>
<dbReference type="PANTHER" id="PTHR24056">
    <property type="entry name" value="CELL DIVISION PROTEIN KINASE"/>
    <property type="match status" value="1"/>
</dbReference>
<accession>V4K6H7</accession>
<proteinExistence type="inferred from homology"/>
<keyword evidence="3" id="KW-0723">Serine/threonine-protein kinase</keyword>
<dbReference type="STRING" id="72664.V4K6H7"/>
<dbReference type="GO" id="GO:0000307">
    <property type="term" value="C:cyclin-dependent protein kinase holoenzyme complex"/>
    <property type="evidence" value="ECO:0007669"/>
    <property type="project" value="TreeGrafter"/>
</dbReference>
<comment type="similarity">
    <text evidence="1">Belongs to the protein kinase superfamily. CMGC Ser/Thr protein kinase family. CDC2/CDKX subfamily.</text>
</comment>